<protein>
    <submittedName>
        <fullName evidence="1">Uncharacterized protein</fullName>
    </submittedName>
</protein>
<evidence type="ECO:0000313" key="1">
    <source>
        <dbReference type="EMBL" id="GIJ58372.1"/>
    </source>
</evidence>
<dbReference type="AlphaFoldDB" id="A0A8J3Z8J6"/>
<keyword evidence="2" id="KW-1185">Reference proteome</keyword>
<comment type="caution">
    <text evidence="1">The sequence shown here is derived from an EMBL/GenBank/DDBJ whole genome shotgun (WGS) entry which is preliminary data.</text>
</comment>
<dbReference type="Proteomes" id="UP000612585">
    <property type="component" value="Unassembled WGS sequence"/>
</dbReference>
<proteinExistence type="predicted"/>
<name>A0A8J3Z8J6_9ACTN</name>
<dbReference type="EMBL" id="BOPG01000034">
    <property type="protein sequence ID" value="GIJ58372.1"/>
    <property type="molecule type" value="Genomic_DNA"/>
</dbReference>
<organism evidence="1 2">
    <name type="scientific">Virgisporangium aurantiacum</name>
    <dbReference type="NCBI Taxonomy" id="175570"/>
    <lineage>
        <taxon>Bacteria</taxon>
        <taxon>Bacillati</taxon>
        <taxon>Actinomycetota</taxon>
        <taxon>Actinomycetes</taxon>
        <taxon>Micromonosporales</taxon>
        <taxon>Micromonosporaceae</taxon>
        <taxon>Virgisporangium</taxon>
    </lineage>
</organism>
<gene>
    <name evidence="1" type="ORF">Vau01_058880</name>
</gene>
<evidence type="ECO:0000313" key="2">
    <source>
        <dbReference type="Proteomes" id="UP000612585"/>
    </source>
</evidence>
<sequence>MPRLPIGSRRRLQIVSIRSVAILSRVHSGEPVERDPGRVPGRDSSSAHEAWLRARATVGLYGDPTVPWSIVLQADLSEPIEAGTLHARLAALSARYPHLGGAPSVVATGRPDEVRDDFAGRPYDGREPLVRAALVGSPPVLLLAGHHGAVDGLGLLALLGAAVDQPVRTNVVGMRDRVIAPSFALAAARRVGEAVFAPPTRVRAVPPARPDGRGEVLVAERLPRLRAGTAAVTAAAVAVVQDWNGGRHGRVVAAIGASRRDGDDLTPEHRAAYLRLRLPPGADRSLVRTMLENQVLEPDFPPSRNVVVRLGARVLARRLGATFLVSNLGAVEIGGPVASLTFYPQPSGPSGVAVGVVSTTAATALTVRARRRDFTAAAAADLLARLVAALR</sequence>
<accession>A0A8J3Z8J6</accession>
<reference evidence="1" key="1">
    <citation type="submission" date="2021-01" db="EMBL/GenBank/DDBJ databases">
        <title>Whole genome shotgun sequence of Virgisporangium aurantiacum NBRC 16421.</title>
        <authorList>
            <person name="Komaki H."/>
            <person name="Tamura T."/>
        </authorList>
    </citation>
    <scope>NUCLEOTIDE SEQUENCE</scope>
    <source>
        <strain evidence="1">NBRC 16421</strain>
    </source>
</reference>